<gene>
    <name evidence="10" type="ORF">CPB84DRAFT_1812881</name>
</gene>
<keyword evidence="5 9" id="KW-0812">Transmembrane</keyword>
<sequence>MPRENSLSDSEGRSLTPDASDEEDDIFVSPSSANYPQRPNPTIGHGLAELVRVTSKAQSKKSIRSKISRVNPLSPRSGGLGQPSGWAALPPKERFRTAVRKVMSMQRGTTLLGNISTGIGAEPGIDPRRPVVDAQYNHIHEECEIEIMDYSAIRNTTRKMNNEEFVHFMGDLESDDLPPRDPWVKVRWINIGGISWDVIKAVSIKYHLHPLSLEDVFHGHSRTRSKADYYTRHLFLRVLCHEVAADEPLFGPHSFTSAPRTASPEPIDPPSDPEKMGDKLAESDDFTKYGSGPTSNVATLVQRRSNGRTSILPTNRTDLKGSISIDEKSASSTSTGLTGLIAKEAAKQQTRAKRRKDEAAVHALKKGDRVHVNVSPMFFFLFRDGTVISISQSPNLRFTAPISFRLRSRDTVLRQSADPSLLLHAMLDLVVDRAIEVVDSYHALLIKFEREILLRPKMRTVKELHIMSGDLILHKRTLDPIKTLIYGLRRYDVDRCAALIDSSNPDNKDIKVVGFMSHKAKIYLADVFDHTEYILASLDMFAGIAENLIAYSFNVASYEMNDVMRRLTIATIVCLPLTLLTGYFGMNFQPFWAVNNNSDLLFWKIALPIMVVVIPLSIWGDMVRGWHYIQKKALLRNSLKVC</sequence>
<evidence type="ECO:0000256" key="4">
    <source>
        <dbReference type="ARBA" id="ARBA00022475"/>
    </source>
</evidence>
<name>A0A9P5NXR9_GYMJU</name>
<feature type="compositionally biased region" description="Basic and acidic residues" evidence="8">
    <location>
        <begin position="272"/>
        <end position="287"/>
    </location>
</feature>
<evidence type="ECO:0000256" key="7">
    <source>
        <dbReference type="ARBA" id="ARBA00023136"/>
    </source>
</evidence>
<dbReference type="GO" id="GO:0015087">
    <property type="term" value="F:cobalt ion transmembrane transporter activity"/>
    <property type="evidence" value="ECO:0007669"/>
    <property type="project" value="TreeGrafter"/>
</dbReference>
<dbReference type="PANTHER" id="PTHR46494">
    <property type="entry name" value="CORA FAMILY METAL ION TRANSPORTER (EUROFUNG)"/>
    <property type="match status" value="1"/>
</dbReference>
<reference evidence="10" key="1">
    <citation type="submission" date="2020-11" db="EMBL/GenBank/DDBJ databases">
        <authorList>
            <consortium name="DOE Joint Genome Institute"/>
            <person name="Ahrendt S."/>
            <person name="Riley R."/>
            <person name="Andreopoulos W."/>
            <person name="LaButti K."/>
            <person name="Pangilinan J."/>
            <person name="Ruiz-duenas F.J."/>
            <person name="Barrasa J.M."/>
            <person name="Sanchez-Garcia M."/>
            <person name="Camarero S."/>
            <person name="Miyauchi S."/>
            <person name="Serrano A."/>
            <person name="Linde D."/>
            <person name="Babiker R."/>
            <person name="Drula E."/>
            <person name="Ayuso-Fernandez I."/>
            <person name="Pacheco R."/>
            <person name="Padilla G."/>
            <person name="Ferreira P."/>
            <person name="Barriuso J."/>
            <person name="Kellner H."/>
            <person name="Castanera R."/>
            <person name="Alfaro M."/>
            <person name="Ramirez L."/>
            <person name="Pisabarro A.G."/>
            <person name="Kuo A."/>
            <person name="Tritt A."/>
            <person name="Lipzen A."/>
            <person name="He G."/>
            <person name="Yan M."/>
            <person name="Ng V."/>
            <person name="Cullen D."/>
            <person name="Martin F."/>
            <person name="Rosso M.-N."/>
            <person name="Henrissat B."/>
            <person name="Hibbett D."/>
            <person name="Martinez A.T."/>
            <person name="Grigoriev I.V."/>
        </authorList>
    </citation>
    <scope>NUCLEOTIDE SEQUENCE</scope>
    <source>
        <strain evidence="10">AH 44721</strain>
    </source>
</reference>
<dbReference type="Pfam" id="PF01544">
    <property type="entry name" value="CorA"/>
    <property type="match status" value="1"/>
</dbReference>
<dbReference type="InterPro" id="IPR045863">
    <property type="entry name" value="CorA_TM1_TM2"/>
</dbReference>
<feature type="region of interest" description="Disordered" evidence="8">
    <location>
        <begin position="58"/>
        <end position="88"/>
    </location>
</feature>
<dbReference type="Proteomes" id="UP000724874">
    <property type="component" value="Unassembled WGS sequence"/>
</dbReference>
<dbReference type="GO" id="GO:0005886">
    <property type="term" value="C:plasma membrane"/>
    <property type="evidence" value="ECO:0007669"/>
    <property type="project" value="UniProtKB-SubCell"/>
</dbReference>
<proteinExistence type="inferred from homology"/>
<evidence type="ECO:0000256" key="5">
    <source>
        <dbReference type="ARBA" id="ARBA00022692"/>
    </source>
</evidence>
<dbReference type="SUPFAM" id="SSF144083">
    <property type="entry name" value="Magnesium transport protein CorA, transmembrane region"/>
    <property type="match status" value="1"/>
</dbReference>
<evidence type="ECO:0000256" key="2">
    <source>
        <dbReference type="ARBA" id="ARBA00009765"/>
    </source>
</evidence>
<dbReference type="EMBL" id="JADNYJ010000007">
    <property type="protein sequence ID" value="KAF8910200.1"/>
    <property type="molecule type" value="Genomic_DNA"/>
</dbReference>
<protein>
    <recommendedName>
        <fullName evidence="12">Magnesium transporter</fullName>
    </recommendedName>
</protein>
<evidence type="ECO:0000313" key="10">
    <source>
        <dbReference type="EMBL" id="KAF8910200.1"/>
    </source>
</evidence>
<dbReference type="GO" id="GO:0050897">
    <property type="term" value="F:cobalt ion binding"/>
    <property type="evidence" value="ECO:0007669"/>
    <property type="project" value="TreeGrafter"/>
</dbReference>
<evidence type="ECO:0000256" key="3">
    <source>
        <dbReference type="ARBA" id="ARBA00022448"/>
    </source>
</evidence>
<evidence type="ECO:0000256" key="8">
    <source>
        <dbReference type="SAM" id="MobiDB-lite"/>
    </source>
</evidence>
<dbReference type="GO" id="GO:0000287">
    <property type="term" value="F:magnesium ion binding"/>
    <property type="evidence" value="ECO:0007669"/>
    <property type="project" value="TreeGrafter"/>
</dbReference>
<keyword evidence="4" id="KW-1003">Cell membrane</keyword>
<evidence type="ECO:0000256" key="6">
    <source>
        <dbReference type="ARBA" id="ARBA00022989"/>
    </source>
</evidence>
<feature type="transmembrane region" description="Helical" evidence="9">
    <location>
        <begin position="601"/>
        <end position="622"/>
    </location>
</feature>
<keyword evidence="7 9" id="KW-0472">Membrane</keyword>
<feature type="region of interest" description="Disordered" evidence="8">
    <location>
        <begin position="252"/>
        <end position="295"/>
    </location>
</feature>
<organism evidence="10 11">
    <name type="scientific">Gymnopilus junonius</name>
    <name type="common">Spectacular rustgill mushroom</name>
    <name type="synonym">Gymnopilus spectabilis subsp. junonius</name>
    <dbReference type="NCBI Taxonomy" id="109634"/>
    <lineage>
        <taxon>Eukaryota</taxon>
        <taxon>Fungi</taxon>
        <taxon>Dikarya</taxon>
        <taxon>Basidiomycota</taxon>
        <taxon>Agaricomycotina</taxon>
        <taxon>Agaricomycetes</taxon>
        <taxon>Agaricomycetidae</taxon>
        <taxon>Agaricales</taxon>
        <taxon>Agaricineae</taxon>
        <taxon>Hymenogastraceae</taxon>
        <taxon>Gymnopilus</taxon>
    </lineage>
</organism>
<dbReference type="PANTHER" id="PTHR46494:SF1">
    <property type="entry name" value="CORA FAMILY METAL ION TRANSPORTER (EUROFUNG)"/>
    <property type="match status" value="1"/>
</dbReference>
<keyword evidence="3" id="KW-0813">Transport</keyword>
<dbReference type="Gene3D" id="1.20.58.340">
    <property type="entry name" value="Magnesium transport protein CorA, transmembrane region"/>
    <property type="match status" value="2"/>
</dbReference>
<dbReference type="OrthoDB" id="165352at2759"/>
<keyword evidence="11" id="KW-1185">Reference proteome</keyword>
<feature type="transmembrane region" description="Helical" evidence="9">
    <location>
        <begin position="567"/>
        <end position="586"/>
    </location>
</feature>
<dbReference type="GO" id="GO:0015095">
    <property type="term" value="F:magnesium ion transmembrane transporter activity"/>
    <property type="evidence" value="ECO:0007669"/>
    <property type="project" value="TreeGrafter"/>
</dbReference>
<dbReference type="InterPro" id="IPR045861">
    <property type="entry name" value="CorA_cytoplasmic_dom"/>
</dbReference>
<evidence type="ECO:0008006" key="12">
    <source>
        <dbReference type="Google" id="ProtNLM"/>
    </source>
</evidence>
<comment type="subcellular location">
    <subcellularLocation>
        <location evidence="1">Cell membrane</location>
        <topology evidence="1">Multi-pass membrane protein</topology>
    </subcellularLocation>
</comment>
<keyword evidence="6 9" id="KW-1133">Transmembrane helix</keyword>
<dbReference type="AlphaFoldDB" id="A0A9P5NXR9"/>
<dbReference type="Gene3D" id="3.30.460.20">
    <property type="entry name" value="CorA soluble domain-like"/>
    <property type="match status" value="1"/>
</dbReference>
<dbReference type="InterPro" id="IPR002523">
    <property type="entry name" value="MgTranspt_CorA/ZnTranspt_ZntB"/>
</dbReference>
<accession>A0A9P5NXR9</accession>
<feature type="transmembrane region" description="Helical" evidence="9">
    <location>
        <begin position="533"/>
        <end position="555"/>
    </location>
</feature>
<comment type="similarity">
    <text evidence="2">Belongs to the CorA metal ion transporter (MIT) (TC 1.A.35) family.</text>
</comment>
<evidence type="ECO:0000256" key="9">
    <source>
        <dbReference type="SAM" id="Phobius"/>
    </source>
</evidence>
<evidence type="ECO:0000313" key="11">
    <source>
        <dbReference type="Proteomes" id="UP000724874"/>
    </source>
</evidence>
<evidence type="ECO:0000256" key="1">
    <source>
        <dbReference type="ARBA" id="ARBA00004651"/>
    </source>
</evidence>
<feature type="compositionally biased region" description="Basic residues" evidence="8">
    <location>
        <begin position="58"/>
        <end position="67"/>
    </location>
</feature>
<dbReference type="SUPFAM" id="SSF143865">
    <property type="entry name" value="CorA soluble domain-like"/>
    <property type="match status" value="1"/>
</dbReference>
<comment type="caution">
    <text evidence="10">The sequence shown here is derived from an EMBL/GenBank/DDBJ whole genome shotgun (WGS) entry which is preliminary data.</text>
</comment>
<feature type="region of interest" description="Disordered" evidence="8">
    <location>
        <begin position="1"/>
        <end position="42"/>
    </location>
</feature>